<reference evidence="2" key="1">
    <citation type="submission" date="2014-09" db="EMBL/GenBank/DDBJ databases">
        <authorList>
            <person name="Magalhaes I.L.F."/>
            <person name="Oliveira U."/>
            <person name="Santos F.R."/>
            <person name="Vidigal T.H.D.A."/>
            <person name="Brescovit A.D."/>
            <person name="Santos A.J."/>
        </authorList>
    </citation>
    <scope>NUCLEOTIDE SEQUENCE</scope>
    <source>
        <tissue evidence="2">Shoot tissue taken approximately 20 cm above the soil surface</tissue>
    </source>
</reference>
<dbReference type="AlphaFoldDB" id="A0A0A9C6K4"/>
<organism evidence="2">
    <name type="scientific">Arundo donax</name>
    <name type="common">Giant reed</name>
    <name type="synonym">Donax arundinaceus</name>
    <dbReference type="NCBI Taxonomy" id="35708"/>
    <lineage>
        <taxon>Eukaryota</taxon>
        <taxon>Viridiplantae</taxon>
        <taxon>Streptophyta</taxon>
        <taxon>Embryophyta</taxon>
        <taxon>Tracheophyta</taxon>
        <taxon>Spermatophyta</taxon>
        <taxon>Magnoliopsida</taxon>
        <taxon>Liliopsida</taxon>
        <taxon>Poales</taxon>
        <taxon>Poaceae</taxon>
        <taxon>PACMAD clade</taxon>
        <taxon>Arundinoideae</taxon>
        <taxon>Arundineae</taxon>
        <taxon>Arundo</taxon>
    </lineage>
</organism>
<reference evidence="2" key="2">
    <citation type="journal article" date="2015" name="Data Brief">
        <title>Shoot transcriptome of the giant reed, Arundo donax.</title>
        <authorList>
            <person name="Barrero R.A."/>
            <person name="Guerrero F.D."/>
            <person name="Moolhuijzen P."/>
            <person name="Goolsby J.A."/>
            <person name="Tidwell J."/>
            <person name="Bellgard S.E."/>
            <person name="Bellgard M.I."/>
        </authorList>
    </citation>
    <scope>NUCLEOTIDE SEQUENCE</scope>
    <source>
        <tissue evidence="2">Shoot tissue taken approximately 20 cm above the soil surface</tissue>
    </source>
</reference>
<protein>
    <submittedName>
        <fullName evidence="2">Uncharacterized protein</fullName>
    </submittedName>
</protein>
<accession>A0A0A9C6K4</accession>
<dbReference type="EMBL" id="GBRH01225946">
    <property type="protein sequence ID" value="JAD71949.1"/>
    <property type="molecule type" value="Transcribed_RNA"/>
</dbReference>
<name>A0A0A9C6K4_ARUDO</name>
<feature type="region of interest" description="Disordered" evidence="1">
    <location>
        <begin position="1"/>
        <end position="64"/>
    </location>
</feature>
<evidence type="ECO:0000313" key="2">
    <source>
        <dbReference type="EMBL" id="JAD71949.1"/>
    </source>
</evidence>
<evidence type="ECO:0000256" key="1">
    <source>
        <dbReference type="SAM" id="MobiDB-lite"/>
    </source>
</evidence>
<sequence>MPQTKHEQWHGRGWPTETMGGLARPSAAKANACGAPSREPPNRECRGHRGPEGDRLGPKQPHNVHRALVADLSTGTLVAACRSHESPT</sequence>
<proteinExistence type="predicted"/>
<feature type="compositionally biased region" description="Basic and acidic residues" evidence="1">
    <location>
        <begin position="1"/>
        <end position="10"/>
    </location>
</feature>
<feature type="compositionally biased region" description="Basic and acidic residues" evidence="1">
    <location>
        <begin position="40"/>
        <end position="57"/>
    </location>
</feature>